<feature type="transmembrane region" description="Helical" evidence="11">
    <location>
        <begin position="20"/>
        <end position="40"/>
    </location>
</feature>
<evidence type="ECO:0000256" key="9">
    <source>
        <dbReference type="ARBA" id="ARBA00023010"/>
    </source>
</evidence>
<dbReference type="EMBL" id="OBEN01000001">
    <property type="protein sequence ID" value="SNZ10804.1"/>
    <property type="molecule type" value="Genomic_DNA"/>
</dbReference>
<accession>A0A285NMP4</accession>
<evidence type="ECO:0000256" key="8">
    <source>
        <dbReference type="ARBA" id="ARBA00022989"/>
    </source>
</evidence>
<dbReference type="PANTHER" id="PTHR33909">
    <property type="entry name" value="SEC TRANSLOCON ACCESSORY COMPLEX SUBUNIT YAJC"/>
    <property type="match status" value="1"/>
</dbReference>
<keyword evidence="7" id="KW-0653">Protein transport</keyword>
<protein>
    <recommendedName>
        <fullName evidence="3">Sec translocon accessory complex subunit YajC</fullName>
    </recommendedName>
</protein>
<reference evidence="13" key="1">
    <citation type="submission" date="2017-09" db="EMBL/GenBank/DDBJ databases">
        <authorList>
            <person name="Varghese N."/>
            <person name="Submissions S."/>
        </authorList>
    </citation>
    <scope>NUCLEOTIDE SEQUENCE [LARGE SCALE GENOMIC DNA]</scope>
    <source>
        <strain evidence="13">DSM 2913</strain>
    </source>
</reference>
<dbReference type="NCBIfam" id="TIGR00739">
    <property type="entry name" value="yajC"/>
    <property type="match status" value="1"/>
</dbReference>
<dbReference type="Pfam" id="PF02699">
    <property type="entry name" value="YajC"/>
    <property type="match status" value="1"/>
</dbReference>
<dbReference type="PANTHER" id="PTHR33909:SF1">
    <property type="entry name" value="SEC TRANSLOCON ACCESSORY COMPLEX SUBUNIT YAJC"/>
    <property type="match status" value="1"/>
</dbReference>
<evidence type="ECO:0000256" key="11">
    <source>
        <dbReference type="SAM" id="Phobius"/>
    </source>
</evidence>
<dbReference type="AlphaFoldDB" id="A0A285NMP4"/>
<gene>
    <name evidence="12" type="ORF">SAMN06265353_0056</name>
</gene>
<keyword evidence="10 11" id="KW-0472">Membrane</keyword>
<evidence type="ECO:0000256" key="10">
    <source>
        <dbReference type="ARBA" id="ARBA00023136"/>
    </source>
</evidence>
<keyword evidence="6 11" id="KW-0812">Transmembrane</keyword>
<dbReference type="PRINTS" id="PR01853">
    <property type="entry name" value="YAJCTRNLCASE"/>
</dbReference>
<keyword evidence="13" id="KW-1185">Reference proteome</keyword>
<dbReference type="GO" id="GO:0005886">
    <property type="term" value="C:plasma membrane"/>
    <property type="evidence" value="ECO:0007669"/>
    <property type="project" value="UniProtKB-SubCell"/>
</dbReference>
<dbReference type="SMART" id="SM01323">
    <property type="entry name" value="YajC"/>
    <property type="match status" value="1"/>
</dbReference>
<evidence type="ECO:0000256" key="1">
    <source>
        <dbReference type="ARBA" id="ARBA00004162"/>
    </source>
</evidence>
<dbReference type="GO" id="GO:0015031">
    <property type="term" value="P:protein transport"/>
    <property type="evidence" value="ECO:0007669"/>
    <property type="project" value="UniProtKB-KW"/>
</dbReference>
<evidence type="ECO:0000256" key="5">
    <source>
        <dbReference type="ARBA" id="ARBA00022475"/>
    </source>
</evidence>
<keyword evidence="5" id="KW-1003">Cell membrane</keyword>
<sequence length="114" mass="12768">MDNMIDIAYAQQSAQGGPAGAFFVQLIFLIGIFAIFYFLIIRPQQKARKKHQEFLAQLKRGDKVITSGGIWGTVVDIGEDTITLKVDANTKITFTKDAIISYQPKAKEEKTEKE</sequence>
<dbReference type="InterPro" id="IPR003849">
    <property type="entry name" value="Preprotein_translocase_YajC"/>
</dbReference>
<dbReference type="Proteomes" id="UP000218627">
    <property type="component" value="Unassembled WGS sequence"/>
</dbReference>
<keyword evidence="9" id="KW-0811">Translocation</keyword>
<evidence type="ECO:0000256" key="6">
    <source>
        <dbReference type="ARBA" id="ARBA00022692"/>
    </source>
</evidence>
<comment type="similarity">
    <text evidence="2">Belongs to the YajC family.</text>
</comment>
<evidence type="ECO:0000313" key="13">
    <source>
        <dbReference type="Proteomes" id="UP000218627"/>
    </source>
</evidence>
<evidence type="ECO:0000256" key="3">
    <source>
        <dbReference type="ARBA" id="ARBA00014962"/>
    </source>
</evidence>
<organism evidence="12 13">
    <name type="scientific">Hydrogenobacter hydrogenophilus</name>
    <dbReference type="NCBI Taxonomy" id="35835"/>
    <lineage>
        <taxon>Bacteria</taxon>
        <taxon>Pseudomonadati</taxon>
        <taxon>Aquificota</taxon>
        <taxon>Aquificia</taxon>
        <taxon>Aquificales</taxon>
        <taxon>Aquificaceae</taxon>
        <taxon>Hydrogenobacter</taxon>
    </lineage>
</organism>
<comment type="subcellular location">
    <subcellularLocation>
        <location evidence="1">Cell membrane</location>
        <topology evidence="1">Single-pass membrane protein</topology>
    </subcellularLocation>
</comment>
<evidence type="ECO:0000256" key="7">
    <source>
        <dbReference type="ARBA" id="ARBA00022927"/>
    </source>
</evidence>
<proteinExistence type="inferred from homology"/>
<evidence type="ECO:0000256" key="4">
    <source>
        <dbReference type="ARBA" id="ARBA00022448"/>
    </source>
</evidence>
<evidence type="ECO:0000256" key="2">
    <source>
        <dbReference type="ARBA" id="ARBA00006742"/>
    </source>
</evidence>
<keyword evidence="8 11" id="KW-1133">Transmembrane helix</keyword>
<keyword evidence="4" id="KW-0813">Transport</keyword>
<evidence type="ECO:0000313" key="12">
    <source>
        <dbReference type="EMBL" id="SNZ10804.1"/>
    </source>
</evidence>
<name>A0A285NMP4_9AQUI</name>